<comment type="subcellular location">
    <subcellularLocation>
        <location evidence="1">Mitochondrion</location>
    </subcellularLocation>
</comment>
<gene>
    <name evidence="8" type="ORF">PACTADRAFT_32196</name>
</gene>
<evidence type="ECO:0008006" key="10">
    <source>
        <dbReference type="Google" id="ProtNLM"/>
    </source>
</evidence>
<dbReference type="STRING" id="669874.A0A1E4TY74"/>
<dbReference type="Pfam" id="PF09809">
    <property type="entry name" value="MRP-L27"/>
    <property type="match status" value="1"/>
</dbReference>
<evidence type="ECO:0000256" key="7">
    <source>
        <dbReference type="SAM" id="MobiDB-lite"/>
    </source>
</evidence>
<evidence type="ECO:0000256" key="3">
    <source>
        <dbReference type="ARBA" id="ARBA00022946"/>
    </source>
</evidence>
<organism evidence="8 9">
    <name type="scientific">Pachysolen tannophilus NRRL Y-2460</name>
    <dbReference type="NCBI Taxonomy" id="669874"/>
    <lineage>
        <taxon>Eukaryota</taxon>
        <taxon>Fungi</taxon>
        <taxon>Dikarya</taxon>
        <taxon>Ascomycota</taxon>
        <taxon>Saccharomycotina</taxon>
        <taxon>Pichiomycetes</taxon>
        <taxon>Pachysolenaceae</taxon>
        <taxon>Pachysolen</taxon>
    </lineage>
</organism>
<dbReference type="OrthoDB" id="408933at2759"/>
<keyword evidence="9" id="KW-1185">Reference proteome</keyword>
<reference evidence="9" key="1">
    <citation type="submission" date="2016-05" db="EMBL/GenBank/DDBJ databases">
        <title>Comparative genomics of biotechnologically important yeasts.</title>
        <authorList>
            <consortium name="DOE Joint Genome Institute"/>
            <person name="Riley R."/>
            <person name="Haridas S."/>
            <person name="Wolfe K.H."/>
            <person name="Lopes M.R."/>
            <person name="Hittinger C.T."/>
            <person name="Goker M."/>
            <person name="Salamov A."/>
            <person name="Wisecaver J."/>
            <person name="Long T.M."/>
            <person name="Aerts A.L."/>
            <person name="Barry K."/>
            <person name="Choi C."/>
            <person name="Clum A."/>
            <person name="Coughlan A.Y."/>
            <person name="Deshpande S."/>
            <person name="Douglass A.P."/>
            <person name="Hanson S.J."/>
            <person name="Klenk H.-P."/>
            <person name="Labutti K."/>
            <person name="Lapidus A."/>
            <person name="Lindquist E."/>
            <person name="Lipzen A."/>
            <person name="Meier-Kolthoff J.P."/>
            <person name="Ohm R.A."/>
            <person name="Otillar R.P."/>
            <person name="Pangilinan J."/>
            <person name="Peng Y."/>
            <person name="Rokas A."/>
            <person name="Rosa C.A."/>
            <person name="Scheuner C."/>
            <person name="Sibirny A.A."/>
            <person name="Slot J.C."/>
            <person name="Stielow J.B."/>
            <person name="Sun H."/>
            <person name="Kurtzman C.P."/>
            <person name="Blackwell M."/>
            <person name="Grigoriev I.V."/>
            <person name="Jeffries T.W."/>
        </authorList>
    </citation>
    <scope>NUCLEOTIDE SEQUENCE [LARGE SCALE GENOMIC DNA]</scope>
    <source>
        <strain evidence="9">NRRL Y-2460</strain>
    </source>
</reference>
<evidence type="ECO:0000256" key="1">
    <source>
        <dbReference type="ARBA" id="ARBA00004173"/>
    </source>
</evidence>
<evidence type="ECO:0000313" key="8">
    <source>
        <dbReference type="EMBL" id="ODV96699.1"/>
    </source>
</evidence>
<dbReference type="EMBL" id="KV454012">
    <property type="protein sequence ID" value="ODV96699.1"/>
    <property type="molecule type" value="Genomic_DNA"/>
</dbReference>
<sequence>MKASTVTQFQQTFGCALKRPWKTYKDGTLFYGTTKSGTKRTPLTTKGGNKNFYKGTRSSGVGQHTKHGGYVIDWAKVRTFVVPEGLKECSLNPYVSSNMPSIKHEFKGYKKGPEDPDLYFEKIKEFIENGKVDYPVSKNFLERG</sequence>
<dbReference type="GO" id="GO:0005762">
    <property type="term" value="C:mitochondrial large ribosomal subunit"/>
    <property type="evidence" value="ECO:0007669"/>
    <property type="project" value="EnsemblFungi"/>
</dbReference>
<protein>
    <recommendedName>
        <fullName evidence="10">Ribosomal protein L27/L41, mitochondrial</fullName>
    </recommendedName>
</protein>
<dbReference type="Proteomes" id="UP000094236">
    <property type="component" value="Unassembled WGS sequence"/>
</dbReference>
<dbReference type="PANTHER" id="PTHR21338:SF0">
    <property type="entry name" value="LARGE RIBOSOMAL SUBUNIT PROTEIN ML41"/>
    <property type="match status" value="1"/>
</dbReference>
<dbReference type="InterPro" id="IPR019189">
    <property type="entry name" value="Ribosomal_mL41"/>
</dbReference>
<keyword evidence="5" id="KW-0496">Mitochondrion</keyword>
<keyword evidence="6" id="KW-0687">Ribonucleoprotein</keyword>
<accession>A0A1E4TY74</accession>
<evidence type="ECO:0000256" key="5">
    <source>
        <dbReference type="ARBA" id="ARBA00023128"/>
    </source>
</evidence>
<keyword evidence="4" id="KW-0689">Ribosomal protein</keyword>
<evidence type="ECO:0000256" key="4">
    <source>
        <dbReference type="ARBA" id="ARBA00022980"/>
    </source>
</evidence>
<dbReference type="PANTHER" id="PTHR21338">
    <property type="entry name" value="MITOCHONDRIAL RIBOSOMAL PROTEIN L41"/>
    <property type="match status" value="1"/>
</dbReference>
<dbReference type="GO" id="GO:0006412">
    <property type="term" value="P:translation"/>
    <property type="evidence" value="ECO:0007669"/>
    <property type="project" value="TreeGrafter"/>
</dbReference>
<dbReference type="AlphaFoldDB" id="A0A1E4TY74"/>
<evidence type="ECO:0000256" key="2">
    <source>
        <dbReference type="ARBA" id="ARBA00010152"/>
    </source>
</evidence>
<proteinExistence type="inferred from homology"/>
<feature type="region of interest" description="Disordered" evidence="7">
    <location>
        <begin position="40"/>
        <end position="63"/>
    </location>
</feature>
<name>A0A1E4TY74_PACTA</name>
<keyword evidence="3" id="KW-0809">Transit peptide</keyword>
<comment type="similarity">
    <text evidence="2">Belongs to the mitochondrion-specific ribosomal protein mL41 family.</text>
</comment>
<evidence type="ECO:0000313" key="9">
    <source>
        <dbReference type="Proteomes" id="UP000094236"/>
    </source>
</evidence>
<evidence type="ECO:0000256" key="6">
    <source>
        <dbReference type="ARBA" id="ARBA00023274"/>
    </source>
</evidence>
<dbReference type="GO" id="GO:0003735">
    <property type="term" value="F:structural constituent of ribosome"/>
    <property type="evidence" value="ECO:0007669"/>
    <property type="project" value="EnsemblFungi"/>
</dbReference>